<evidence type="ECO:0000313" key="1">
    <source>
        <dbReference type="EMBL" id="AKP52376.1"/>
    </source>
</evidence>
<dbReference type="EMBL" id="CP012040">
    <property type="protein sequence ID" value="AKP52376.1"/>
    <property type="molecule type" value="Genomic_DNA"/>
</dbReference>
<name>A0A0H4PD54_9BACT</name>
<dbReference type="STRING" id="320787.CA2015_2971"/>
<dbReference type="Proteomes" id="UP000036520">
    <property type="component" value="Chromosome"/>
</dbReference>
<dbReference type="RefSeq" id="WP_048642600.1">
    <property type="nucleotide sequence ID" value="NZ_CAXBGM010000035.1"/>
</dbReference>
<dbReference type="PATRIC" id="fig|320787.5.peg.3250"/>
<dbReference type="OrthoDB" id="853687at2"/>
<dbReference type="KEGG" id="camu:CA2015_2971"/>
<accession>A0A0H4PD54</accession>
<gene>
    <name evidence="1" type="ORF">CA2015_2971</name>
</gene>
<reference evidence="1 2" key="1">
    <citation type="submission" date="2015-07" db="EMBL/GenBank/DDBJ databases">
        <authorList>
            <person name="Kim K.M."/>
        </authorList>
    </citation>
    <scope>NUCLEOTIDE SEQUENCE [LARGE SCALE GENOMIC DNA]</scope>
    <source>
        <strain evidence="1 2">KCTC 12363</strain>
    </source>
</reference>
<dbReference type="AlphaFoldDB" id="A0A0H4PD54"/>
<evidence type="ECO:0000313" key="2">
    <source>
        <dbReference type="Proteomes" id="UP000036520"/>
    </source>
</evidence>
<sequence>MPLAIDNIRVGRVYKLVNYGEIRFLEVMERIGRENFKMKDLATLEYYELEELLRWGKGKDYDLDEVR</sequence>
<proteinExistence type="predicted"/>
<organism evidence="1 2">
    <name type="scientific">Cyclobacterium amurskyense</name>
    <dbReference type="NCBI Taxonomy" id="320787"/>
    <lineage>
        <taxon>Bacteria</taxon>
        <taxon>Pseudomonadati</taxon>
        <taxon>Bacteroidota</taxon>
        <taxon>Cytophagia</taxon>
        <taxon>Cytophagales</taxon>
        <taxon>Cyclobacteriaceae</taxon>
        <taxon>Cyclobacterium</taxon>
    </lineage>
</organism>
<keyword evidence="2" id="KW-1185">Reference proteome</keyword>
<protein>
    <submittedName>
        <fullName evidence="1">Uncharacterized protein</fullName>
    </submittedName>
</protein>